<dbReference type="AlphaFoldDB" id="A0A1A8W5T9"/>
<reference evidence="3 4" key="2">
    <citation type="submission" date="2016-05" db="EMBL/GenBank/DDBJ databases">
        <authorList>
            <person name="Naeem Raeece"/>
        </authorList>
    </citation>
    <scope>NUCLEOTIDE SEQUENCE [LARGE SCALE GENOMIC DNA]</scope>
</reference>
<proteinExistence type="predicted"/>
<evidence type="ECO:0000313" key="2">
    <source>
        <dbReference type="EMBL" id="SBT01795.1"/>
    </source>
</evidence>
<evidence type="ECO:0000313" key="4">
    <source>
        <dbReference type="Proteomes" id="UP000078560"/>
    </source>
</evidence>
<gene>
    <name evidence="2" type="ORF">POVCU1_069570</name>
    <name evidence="1" type="ORF">POVCU2_0046630</name>
</gene>
<reference evidence="1" key="1">
    <citation type="submission" date="2016-05" db="EMBL/GenBank/DDBJ databases">
        <authorList>
            <person name="Lavstsen T."/>
            <person name="Jespersen J.S."/>
        </authorList>
    </citation>
    <scope>NUCLEOTIDE SEQUENCE [LARGE SCALE GENOMIC DNA]</scope>
</reference>
<sequence>MCGKNGPLEFCNDVVFLFICLPNTLLQLRGEKNGAIPTEAPTKMAEEFPSALSMHTVEALPLQCSFRPSLRERIITSLLQKLSNEIQLIYNLLSKWENPCVHMCTSVRICQHTYTQDILGAPSRLG</sequence>
<organism evidence="1 4">
    <name type="scientific">Plasmodium ovale curtisi</name>
    <dbReference type="NCBI Taxonomy" id="864141"/>
    <lineage>
        <taxon>Eukaryota</taxon>
        <taxon>Sar</taxon>
        <taxon>Alveolata</taxon>
        <taxon>Apicomplexa</taxon>
        <taxon>Aconoidasida</taxon>
        <taxon>Haemosporida</taxon>
        <taxon>Plasmodiidae</taxon>
        <taxon>Plasmodium</taxon>
        <taxon>Plasmodium (Plasmodium)</taxon>
    </lineage>
</organism>
<dbReference type="Proteomes" id="UP000078546">
    <property type="component" value="Unassembled WGS sequence"/>
</dbReference>
<accession>A0A1A8W5T9</accession>
<name>A0A1A8W5T9_PLAOA</name>
<dbReference type="EMBL" id="FLQV01002740">
    <property type="protein sequence ID" value="SBT01795.1"/>
    <property type="molecule type" value="Genomic_DNA"/>
</dbReference>
<dbReference type="Proteomes" id="UP000078560">
    <property type="component" value="Unassembled WGS sequence"/>
</dbReference>
<evidence type="ECO:0000313" key="3">
    <source>
        <dbReference type="Proteomes" id="UP000078546"/>
    </source>
</evidence>
<evidence type="ECO:0000313" key="1">
    <source>
        <dbReference type="EMBL" id="SBS88141.1"/>
    </source>
</evidence>
<protein>
    <submittedName>
        <fullName evidence="1">Uncharacterized protein</fullName>
    </submittedName>
</protein>
<dbReference type="EMBL" id="FLQU01000613">
    <property type="protein sequence ID" value="SBS88141.1"/>
    <property type="molecule type" value="Genomic_DNA"/>
</dbReference>